<feature type="region of interest" description="Disordered" evidence="1">
    <location>
        <begin position="1"/>
        <end position="46"/>
    </location>
</feature>
<feature type="region of interest" description="Disordered" evidence="1">
    <location>
        <begin position="93"/>
        <end position="116"/>
    </location>
</feature>
<dbReference type="EMBL" id="CM016558">
    <property type="protein sequence ID" value="TKW07490.1"/>
    <property type="molecule type" value="Genomic_DNA"/>
</dbReference>
<feature type="compositionally biased region" description="Polar residues" evidence="1">
    <location>
        <begin position="100"/>
        <end position="116"/>
    </location>
</feature>
<evidence type="ECO:0000313" key="3">
    <source>
        <dbReference type="Proteomes" id="UP000298652"/>
    </source>
</evidence>
<evidence type="ECO:0000256" key="1">
    <source>
        <dbReference type="SAM" id="MobiDB-lite"/>
    </source>
</evidence>
<sequence length="116" mass="12138">MPSSAVWPEPPLLTPATSAFGRATRAKPSTSIGKMGEATTRRPPSPQARALKVIAAASASACPNLWHDGIRTRVASVGASRMENMWGKLMAAPLRPADSSPPSSLTANSTDCLLRN</sequence>
<reference evidence="2" key="1">
    <citation type="submission" date="2019-03" db="EMBL/GenBank/DDBJ databases">
        <title>WGS assembly of Setaria viridis.</title>
        <authorList>
            <person name="Huang P."/>
            <person name="Jenkins J."/>
            <person name="Grimwood J."/>
            <person name="Barry K."/>
            <person name="Healey A."/>
            <person name="Mamidi S."/>
            <person name="Sreedasyam A."/>
            <person name="Shu S."/>
            <person name="Feldman M."/>
            <person name="Wu J."/>
            <person name="Yu Y."/>
            <person name="Chen C."/>
            <person name="Johnson J."/>
            <person name="Rokhsar D."/>
            <person name="Baxter I."/>
            <person name="Schmutz J."/>
            <person name="Brutnell T."/>
            <person name="Kellogg E."/>
        </authorList>
    </citation>
    <scope>NUCLEOTIDE SEQUENCE [LARGE SCALE GENOMIC DNA]</scope>
</reference>
<proteinExistence type="predicted"/>
<evidence type="ECO:0000313" key="2">
    <source>
        <dbReference type="EMBL" id="TKW07490.1"/>
    </source>
</evidence>
<dbReference type="AlphaFoldDB" id="A0A4U6TWZ2"/>
<gene>
    <name evidence="2" type="ORF">SEVIR_7G310900v2</name>
</gene>
<keyword evidence="3" id="KW-1185">Reference proteome</keyword>
<organism evidence="2 3">
    <name type="scientific">Setaria viridis</name>
    <name type="common">Green bristlegrass</name>
    <name type="synonym">Setaria italica subsp. viridis</name>
    <dbReference type="NCBI Taxonomy" id="4556"/>
    <lineage>
        <taxon>Eukaryota</taxon>
        <taxon>Viridiplantae</taxon>
        <taxon>Streptophyta</taxon>
        <taxon>Embryophyta</taxon>
        <taxon>Tracheophyta</taxon>
        <taxon>Spermatophyta</taxon>
        <taxon>Magnoliopsida</taxon>
        <taxon>Liliopsida</taxon>
        <taxon>Poales</taxon>
        <taxon>Poaceae</taxon>
        <taxon>PACMAD clade</taxon>
        <taxon>Panicoideae</taxon>
        <taxon>Panicodae</taxon>
        <taxon>Paniceae</taxon>
        <taxon>Cenchrinae</taxon>
        <taxon>Setaria</taxon>
    </lineage>
</organism>
<name>A0A4U6TWZ2_SETVI</name>
<accession>A0A4U6TWZ2</accession>
<dbReference type="Gramene" id="TKW07490">
    <property type="protein sequence ID" value="TKW07490"/>
    <property type="gene ID" value="SEVIR_7G310900v2"/>
</dbReference>
<dbReference type="Proteomes" id="UP000298652">
    <property type="component" value="Chromosome 7"/>
</dbReference>
<protein>
    <submittedName>
        <fullName evidence="2">Uncharacterized protein</fullName>
    </submittedName>
</protein>